<dbReference type="CDD" id="cd02989">
    <property type="entry name" value="Phd_like_TxnDC9"/>
    <property type="match status" value="1"/>
</dbReference>
<feature type="domain" description="Thioredoxin" evidence="2">
    <location>
        <begin position="69"/>
        <end position="153"/>
    </location>
</feature>
<gene>
    <name evidence="3" type="ORF">LSH36_247g01010</name>
</gene>
<keyword evidence="4" id="KW-1185">Reference proteome</keyword>
<dbReference type="SUPFAM" id="SSF52833">
    <property type="entry name" value="Thioredoxin-like"/>
    <property type="match status" value="1"/>
</dbReference>
<dbReference type="AlphaFoldDB" id="A0AAD9JL06"/>
<proteinExistence type="predicted"/>
<dbReference type="PANTHER" id="PTHR21148">
    <property type="entry name" value="THIOREDOXIN DOMAIN-CONTAINING PROTEIN 9"/>
    <property type="match status" value="1"/>
</dbReference>
<evidence type="ECO:0000313" key="4">
    <source>
        <dbReference type="Proteomes" id="UP001208570"/>
    </source>
</evidence>
<comment type="caution">
    <text evidence="3">The sequence shown here is derived from an EMBL/GenBank/DDBJ whole genome shotgun (WGS) entry which is preliminary data.</text>
</comment>
<reference evidence="3" key="1">
    <citation type="journal article" date="2023" name="Mol. Biol. Evol.">
        <title>Third-Generation Sequencing Reveals the Adaptive Role of the Epigenome in Three Deep-Sea Polychaetes.</title>
        <authorList>
            <person name="Perez M."/>
            <person name="Aroh O."/>
            <person name="Sun Y."/>
            <person name="Lan Y."/>
            <person name="Juniper S.K."/>
            <person name="Young C.R."/>
            <person name="Angers B."/>
            <person name="Qian P.Y."/>
        </authorList>
    </citation>
    <scope>NUCLEOTIDE SEQUENCE</scope>
    <source>
        <strain evidence="3">P08H-3</strain>
    </source>
</reference>
<dbReference type="Proteomes" id="UP001208570">
    <property type="component" value="Unassembled WGS sequence"/>
</dbReference>
<accession>A0AAD9JL06</accession>
<evidence type="ECO:0000259" key="2">
    <source>
        <dbReference type="Pfam" id="PF00085"/>
    </source>
</evidence>
<dbReference type="EMBL" id="JAODUP010000247">
    <property type="protein sequence ID" value="KAK2155148.1"/>
    <property type="molecule type" value="Genomic_DNA"/>
</dbReference>
<dbReference type="InterPro" id="IPR036249">
    <property type="entry name" value="Thioredoxin-like_sf"/>
</dbReference>
<organism evidence="3 4">
    <name type="scientific">Paralvinella palmiformis</name>
    <dbReference type="NCBI Taxonomy" id="53620"/>
    <lineage>
        <taxon>Eukaryota</taxon>
        <taxon>Metazoa</taxon>
        <taxon>Spiralia</taxon>
        <taxon>Lophotrochozoa</taxon>
        <taxon>Annelida</taxon>
        <taxon>Polychaeta</taxon>
        <taxon>Sedentaria</taxon>
        <taxon>Canalipalpata</taxon>
        <taxon>Terebellida</taxon>
        <taxon>Terebelliformia</taxon>
        <taxon>Alvinellidae</taxon>
        <taxon>Paralvinella</taxon>
    </lineage>
</organism>
<dbReference type="Gene3D" id="3.40.30.10">
    <property type="entry name" value="Glutaredoxin"/>
    <property type="match status" value="1"/>
</dbReference>
<sequence length="208" mass="24029">MSAGATTEIAQIMREDETLAEEQLLAELENEEIPAEIREARMAEFKQLTKNYKDMTEKQHGCYSEVMEEKDFLKVTTEEEKCIMHFFHPDFRRCAIMDTHLKKLAEKYFETRFSKISVEKAKFFVNKLKIQVLPAVICFKNGVVADRIIGFEELGNTDSFQTITLERRLAKCGVIDGSGLESEEDIKKKSIFGFRGTDKQDSDSEDDW</sequence>
<evidence type="ECO:0000256" key="1">
    <source>
        <dbReference type="ARBA" id="ARBA00026148"/>
    </source>
</evidence>
<dbReference type="InterPro" id="IPR013766">
    <property type="entry name" value="Thioredoxin_domain"/>
</dbReference>
<dbReference type="Pfam" id="PF00085">
    <property type="entry name" value="Thioredoxin"/>
    <property type="match status" value="1"/>
</dbReference>
<protein>
    <recommendedName>
        <fullName evidence="1">Thioredoxin domain-containing protein 9</fullName>
    </recommendedName>
</protein>
<name>A0AAD9JL06_9ANNE</name>
<evidence type="ECO:0000313" key="3">
    <source>
        <dbReference type="EMBL" id="KAK2155148.1"/>
    </source>
</evidence>